<accession>A0A495VZ65</accession>
<reference evidence="1 2" key="1">
    <citation type="submission" date="2018-10" db="EMBL/GenBank/DDBJ databases">
        <title>Sequencing the genomes of 1000 actinobacteria strains.</title>
        <authorList>
            <person name="Klenk H.-P."/>
        </authorList>
    </citation>
    <scope>NUCLEOTIDE SEQUENCE [LARGE SCALE GENOMIC DNA]</scope>
    <source>
        <strain evidence="1 2">DSM 43800</strain>
    </source>
</reference>
<protein>
    <submittedName>
        <fullName evidence="1">Uncharacterized protein</fullName>
    </submittedName>
</protein>
<proteinExistence type="predicted"/>
<keyword evidence="2" id="KW-1185">Reference proteome</keyword>
<dbReference type="AlphaFoldDB" id="A0A495VZ65"/>
<evidence type="ECO:0000313" key="2">
    <source>
        <dbReference type="Proteomes" id="UP000282084"/>
    </source>
</evidence>
<evidence type="ECO:0000313" key="1">
    <source>
        <dbReference type="EMBL" id="RKT54160.1"/>
    </source>
</evidence>
<dbReference type="Proteomes" id="UP000282084">
    <property type="component" value="Unassembled WGS sequence"/>
</dbReference>
<name>A0A495VZ65_9PSEU</name>
<sequence length="39" mass="4049">MSDAWNEGVAVAGQDGSLGRTESFAFRAVLLALLADVLP</sequence>
<organism evidence="1 2">
    <name type="scientific">Saccharothrix australiensis</name>
    <dbReference type="NCBI Taxonomy" id="2072"/>
    <lineage>
        <taxon>Bacteria</taxon>
        <taxon>Bacillati</taxon>
        <taxon>Actinomycetota</taxon>
        <taxon>Actinomycetes</taxon>
        <taxon>Pseudonocardiales</taxon>
        <taxon>Pseudonocardiaceae</taxon>
        <taxon>Saccharothrix</taxon>
    </lineage>
</organism>
<dbReference type="EMBL" id="RBXO01000001">
    <property type="protein sequence ID" value="RKT54160.1"/>
    <property type="molecule type" value="Genomic_DNA"/>
</dbReference>
<comment type="caution">
    <text evidence="1">The sequence shown here is derived from an EMBL/GenBank/DDBJ whole genome shotgun (WGS) entry which is preliminary data.</text>
</comment>
<gene>
    <name evidence="1" type="ORF">C8E97_2774</name>
</gene>